<dbReference type="RefSeq" id="WP_344064631.1">
    <property type="nucleotide sequence ID" value="NZ_BAAAPU010000009.1"/>
</dbReference>
<evidence type="ECO:0000313" key="4">
    <source>
        <dbReference type="Proteomes" id="UP001500013"/>
    </source>
</evidence>
<dbReference type="EMBL" id="BAAAPU010000009">
    <property type="protein sequence ID" value="GAA1987732.1"/>
    <property type="molecule type" value="Genomic_DNA"/>
</dbReference>
<evidence type="ECO:0000256" key="1">
    <source>
        <dbReference type="SAM" id="Phobius"/>
    </source>
</evidence>
<dbReference type="Pfam" id="PF01476">
    <property type="entry name" value="LysM"/>
    <property type="match status" value="1"/>
</dbReference>
<dbReference type="PROSITE" id="PS51782">
    <property type="entry name" value="LYSM"/>
    <property type="match status" value="1"/>
</dbReference>
<dbReference type="InterPro" id="IPR018392">
    <property type="entry name" value="LysM"/>
</dbReference>
<evidence type="ECO:0000259" key="2">
    <source>
        <dbReference type="PROSITE" id="PS51782"/>
    </source>
</evidence>
<keyword evidence="1" id="KW-0472">Membrane</keyword>
<organism evidence="3 4">
    <name type="scientific">Terrabacter lapilli</name>
    <dbReference type="NCBI Taxonomy" id="436231"/>
    <lineage>
        <taxon>Bacteria</taxon>
        <taxon>Bacillati</taxon>
        <taxon>Actinomycetota</taxon>
        <taxon>Actinomycetes</taxon>
        <taxon>Micrococcales</taxon>
        <taxon>Intrasporangiaceae</taxon>
        <taxon>Terrabacter</taxon>
    </lineage>
</organism>
<keyword evidence="1" id="KW-1133">Transmembrane helix</keyword>
<accession>A0ABP5DYI3</accession>
<keyword evidence="4" id="KW-1185">Reference proteome</keyword>
<gene>
    <name evidence="3" type="ORF">GCM10009817_31620</name>
</gene>
<feature type="transmembrane region" description="Helical" evidence="1">
    <location>
        <begin position="86"/>
        <end position="105"/>
    </location>
</feature>
<feature type="domain" description="LysM" evidence="2">
    <location>
        <begin position="112"/>
        <end position="161"/>
    </location>
</feature>
<dbReference type="CDD" id="cd00118">
    <property type="entry name" value="LysM"/>
    <property type="match status" value="1"/>
</dbReference>
<proteinExistence type="predicted"/>
<comment type="caution">
    <text evidence="3">The sequence shown here is derived from an EMBL/GenBank/DDBJ whole genome shotgun (WGS) entry which is preliminary data.</text>
</comment>
<evidence type="ECO:0000313" key="3">
    <source>
        <dbReference type="EMBL" id="GAA1987732.1"/>
    </source>
</evidence>
<dbReference type="Proteomes" id="UP001500013">
    <property type="component" value="Unassembled WGS sequence"/>
</dbReference>
<name>A0ABP5DYI3_9MICO</name>
<sequence length="164" mass="16688">MSAIVLEAVRQRDTERFAERATARGGAGAPRPDAAREVVWGAGGAGQLTTGRPRLVLVPTGREAVAVARAAAPAVRLTRFGRLVRTLLVAGVLALLGVGLAGQLASASGDARTVTVHPGQTLSGIAARELPDVSVADGVVELQVANSLSTSQIHAGQQLVIPAH</sequence>
<reference evidence="4" key="1">
    <citation type="journal article" date="2019" name="Int. J. Syst. Evol. Microbiol.">
        <title>The Global Catalogue of Microorganisms (GCM) 10K type strain sequencing project: providing services to taxonomists for standard genome sequencing and annotation.</title>
        <authorList>
            <consortium name="The Broad Institute Genomics Platform"/>
            <consortium name="The Broad Institute Genome Sequencing Center for Infectious Disease"/>
            <person name="Wu L."/>
            <person name="Ma J."/>
        </authorList>
    </citation>
    <scope>NUCLEOTIDE SEQUENCE [LARGE SCALE GENOMIC DNA]</scope>
    <source>
        <strain evidence="4">JCM 15628</strain>
    </source>
</reference>
<keyword evidence="1" id="KW-0812">Transmembrane</keyword>
<dbReference type="InterPro" id="IPR036779">
    <property type="entry name" value="LysM_dom_sf"/>
</dbReference>
<protein>
    <recommendedName>
        <fullName evidence="2">LysM domain-containing protein</fullName>
    </recommendedName>
</protein>
<dbReference type="SMART" id="SM00257">
    <property type="entry name" value="LysM"/>
    <property type="match status" value="1"/>
</dbReference>
<dbReference type="Gene3D" id="3.10.350.10">
    <property type="entry name" value="LysM domain"/>
    <property type="match status" value="1"/>
</dbReference>